<dbReference type="PROSITE" id="PS51462">
    <property type="entry name" value="NUDIX"/>
    <property type="match status" value="1"/>
</dbReference>
<dbReference type="InterPro" id="IPR045121">
    <property type="entry name" value="CoAse"/>
</dbReference>
<comment type="cofactor">
    <cofactor evidence="1">
        <name>Mn(2+)</name>
        <dbReference type="ChEBI" id="CHEBI:29035"/>
    </cofactor>
</comment>
<evidence type="ECO:0000259" key="7">
    <source>
        <dbReference type="PROSITE" id="PS51462"/>
    </source>
</evidence>
<dbReference type="Pfam" id="PF00293">
    <property type="entry name" value="NUDIX"/>
    <property type="match status" value="1"/>
</dbReference>
<evidence type="ECO:0000256" key="3">
    <source>
        <dbReference type="ARBA" id="ARBA00022723"/>
    </source>
</evidence>
<evidence type="ECO:0000313" key="9">
    <source>
        <dbReference type="WBParaSite" id="jg22270"/>
    </source>
</evidence>
<dbReference type="GO" id="GO:0046872">
    <property type="term" value="F:metal ion binding"/>
    <property type="evidence" value="ECO:0007669"/>
    <property type="project" value="UniProtKB-KW"/>
</dbReference>
<feature type="domain" description="Nudix hydrolase" evidence="7">
    <location>
        <begin position="76"/>
        <end position="231"/>
    </location>
</feature>
<sequence length="401" mass="44030">MLVIPGKRCSLYFLPKIVKHVRCKASLVGLLEQTTPAQFAILCSDWKSSEAGVTSGCLSPSIFATKKQIEAVKDAKRESAVLVALVDLPVNNGAEAGNKEELEPYVVFTLRSSLLRAHPGEVSFPGGKVETEVAESSEQAALRETREEIGIPEKAVQVLGHLRPVLTRSGTGVVTPVVGVLKNDQNMIRKLVPKTDEVHTIFVAPLSELITTLCYTTFHYEKLAFNLPVFFLLTTKSSHLWRANRNCLKNGRIKTKEGGRNVHTKEAIFFFKAVFQEGKKSANPAPEFTKEQLEYCFNRVEESGRAAERVAKNAQNLPQIGTPEAERSQKSSKNGCGATCSLVSLEPSSCFLYRPYLSSPLNTFVLADPPQAALSTAGPSNSYRVHSYVLITRLVPQVKLL</sequence>
<comment type="cofactor">
    <cofactor evidence="2">
        <name>Mg(2+)</name>
        <dbReference type="ChEBI" id="CHEBI:18420"/>
    </cofactor>
</comment>
<evidence type="ECO:0000256" key="5">
    <source>
        <dbReference type="ARBA" id="ARBA00022842"/>
    </source>
</evidence>
<dbReference type="InterPro" id="IPR000086">
    <property type="entry name" value="NUDIX_hydrolase_dom"/>
</dbReference>
<dbReference type="CDD" id="cd03426">
    <property type="entry name" value="NUDIX_CoAse_Nudt7"/>
    <property type="match status" value="1"/>
</dbReference>
<dbReference type="WBParaSite" id="jg22270">
    <property type="protein sequence ID" value="jg22270"/>
    <property type="gene ID" value="jg22270"/>
</dbReference>
<keyword evidence="5" id="KW-0460">Magnesium</keyword>
<evidence type="ECO:0000256" key="1">
    <source>
        <dbReference type="ARBA" id="ARBA00001936"/>
    </source>
</evidence>
<keyword evidence="3" id="KW-0479">Metal-binding</keyword>
<accession>A0A915DPK8</accession>
<protein>
    <submittedName>
        <fullName evidence="9">Nudix hydrolase domain-containing protein</fullName>
    </submittedName>
</protein>
<evidence type="ECO:0000256" key="2">
    <source>
        <dbReference type="ARBA" id="ARBA00001946"/>
    </source>
</evidence>
<dbReference type="PANTHER" id="PTHR12992">
    <property type="entry name" value="NUDIX HYDROLASE"/>
    <property type="match status" value="1"/>
</dbReference>
<dbReference type="Gene3D" id="3.90.79.10">
    <property type="entry name" value="Nucleoside Triphosphate Pyrophosphohydrolase"/>
    <property type="match status" value="1"/>
</dbReference>
<keyword evidence="4" id="KW-0378">Hydrolase</keyword>
<organism evidence="8 9">
    <name type="scientific">Ditylenchus dipsaci</name>
    <dbReference type="NCBI Taxonomy" id="166011"/>
    <lineage>
        <taxon>Eukaryota</taxon>
        <taxon>Metazoa</taxon>
        <taxon>Ecdysozoa</taxon>
        <taxon>Nematoda</taxon>
        <taxon>Chromadorea</taxon>
        <taxon>Rhabditida</taxon>
        <taxon>Tylenchina</taxon>
        <taxon>Tylenchomorpha</taxon>
        <taxon>Sphaerularioidea</taxon>
        <taxon>Anguinidae</taxon>
        <taxon>Anguininae</taxon>
        <taxon>Ditylenchus</taxon>
    </lineage>
</organism>
<proteinExistence type="predicted"/>
<dbReference type="InterPro" id="IPR015797">
    <property type="entry name" value="NUDIX_hydrolase-like_dom_sf"/>
</dbReference>
<evidence type="ECO:0000313" key="8">
    <source>
        <dbReference type="Proteomes" id="UP000887574"/>
    </source>
</evidence>
<dbReference type="AlphaFoldDB" id="A0A915DPK8"/>
<dbReference type="Proteomes" id="UP000887574">
    <property type="component" value="Unplaced"/>
</dbReference>
<evidence type="ECO:0000256" key="6">
    <source>
        <dbReference type="ARBA" id="ARBA00023211"/>
    </source>
</evidence>
<keyword evidence="8" id="KW-1185">Reference proteome</keyword>
<keyword evidence="6" id="KW-0464">Manganese</keyword>
<name>A0A915DPK8_9BILA</name>
<evidence type="ECO:0000256" key="4">
    <source>
        <dbReference type="ARBA" id="ARBA00022801"/>
    </source>
</evidence>
<dbReference type="SUPFAM" id="SSF55811">
    <property type="entry name" value="Nudix"/>
    <property type="match status" value="1"/>
</dbReference>
<dbReference type="GO" id="GO:0010945">
    <property type="term" value="F:coenzyme A diphosphatase activity"/>
    <property type="evidence" value="ECO:0007669"/>
    <property type="project" value="InterPro"/>
</dbReference>
<dbReference type="PANTHER" id="PTHR12992:SF11">
    <property type="entry name" value="MITOCHONDRIAL COENZYME A DIPHOSPHATASE NUDT8"/>
    <property type="match status" value="1"/>
</dbReference>
<reference evidence="9" key="1">
    <citation type="submission" date="2022-11" db="UniProtKB">
        <authorList>
            <consortium name="WormBaseParasite"/>
        </authorList>
    </citation>
    <scope>IDENTIFICATION</scope>
</reference>